<dbReference type="NCBIfam" id="TIGR01614">
    <property type="entry name" value="PME_inhib"/>
    <property type="match status" value="1"/>
</dbReference>
<keyword evidence="6" id="KW-1185">Reference proteome</keyword>
<dbReference type="PANTHER" id="PTHR35357">
    <property type="entry name" value="OS02G0537100 PROTEIN"/>
    <property type="match status" value="1"/>
</dbReference>
<dbReference type="GO" id="GO:0004857">
    <property type="term" value="F:enzyme inhibitor activity"/>
    <property type="evidence" value="ECO:0007669"/>
    <property type="project" value="InterPro"/>
</dbReference>
<accession>A0A6I9QB03</accession>
<dbReference type="FunCoup" id="A0A6I9QB03">
    <property type="interactions" value="60"/>
</dbReference>
<dbReference type="SMART" id="SM00856">
    <property type="entry name" value="PMEI"/>
    <property type="match status" value="1"/>
</dbReference>
<organism evidence="6 7">
    <name type="scientific">Elaeis guineensis var. tenera</name>
    <name type="common">Oil palm</name>
    <dbReference type="NCBI Taxonomy" id="51953"/>
    <lineage>
        <taxon>Eukaryota</taxon>
        <taxon>Viridiplantae</taxon>
        <taxon>Streptophyta</taxon>
        <taxon>Embryophyta</taxon>
        <taxon>Tracheophyta</taxon>
        <taxon>Spermatophyta</taxon>
        <taxon>Magnoliopsida</taxon>
        <taxon>Liliopsida</taxon>
        <taxon>Arecaceae</taxon>
        <taxon>Arecoideae</taxon>
        <taxon>Cocoseae</taxon>
        <taxon>Elaeidinae</taxon>
        <taxon>Elaeis</taxon>
    </lineage>
</organism>
<dbReference type="InterPro" id="IPR006501">
    <property type="entry name" value="Pectinesterase_inhib_dom"/>
</dbReference>
<feature type="signal peptide" evidence="4">
    <location>
        <begin position="1"/>
        <end position="23"/>
    </location>
</feature>
<dbReference type="CDD" id="cd15795">
    <property type="entry name" value="PMEI-Pla_a_1_like"/>
    <property type="match status" value="1"/>
</dbReference>
<proteinExistence type="inferred from homology"/>
<dbReference type="InterPro" id="IPR034088">
    <property type="entry name" value="Pla_a_1-like"/>
</dbReference>
<dbReference type="InterPro" id="IPR035513">
    <property type="entry name" value="Invertase/methylesterase_inhib"/>
</dbReference>
<keyword evidence="1 4" id="KW-0732">Signal</keyword>
<dbReference type="SUPFAM" id="SSF101148">
    <property type="entry name" value="Plant invertase/pectin methylesterase inhibitor"/>
    <property type="match status" value="1"/>
</dbReference>
<dbReference type="GO" id="GO:0005576">
    <property type="term" value="C:extracellular region"/>
    <property type="evidence" value="ECO:0007669"/>
    <property type="project" value="UniProtKB-ARBA"/>
</dbReference>
<dbReference type="Gene3D" id="1.20.140.40">
    <property type="entry name" value="Invertase/pectin methylesterase inhibitor family protein"/>
    <property type="match status" value="1"/>
</dbReference>
<reference evidence="7" key="1">
    <citation type="submission" date="2025-08" db="UniProtKB">
        <authorList>
            <consortium name="RefSeq"/>
        </authorList>
    </citation>
    <scope>IDENTIFICATION</scope>
</reference>
<evidence type="ECO:0000256" key="3">
    <source>
        <dbReference type="ARBA" id="ARBA00038471"/>
    </source>
</evidence>
<dbReference type="OrthoDB" id="1872906at2759"/>
<dbReference type="InParanoid" id="A0A6I9QB03"/>
<sequence>MTAFVALLCFLLTLNQSLSLVNASVMETCKTIAASNPNINYNFCIATLSADPRSALADTQGLAIIATKLIKANATSTELTISNLLKKTTDNATSQCLSDCSSMYSGLVDTLNDAISAITSKHYLDANSDLSAAIDVSITCETGFAELKVKSPLTKENDDSRKLSTLALAITVLLK</sequence>
<dbReference type="Pfam" id="PF04043">
    <property type="entry name" value="PMEI"/>
    <property type="match status" value="1"/>
</dbReference>
<evidence type="ECO:0000313" key="7">
    <source>
        <dbReference type="RefSeq" id="XP_010906022.1"/>
    </source>
</evidence>
<keyword evidence="2" id="KW-1015">Disulfide bond</keyword>
<evidence type="ECO:0000256" key="4">
    <source>
        <dbReference type="SAM" id="SignalP"/>
    </source>
</evidence>
<gene>
    <name evidence="7" type="primary">LOC105033069</name>
</gene>
<dbReference type="FunFam" id="1.20.140.40:FF:000002">
    <property type="entry name" value="Putative invertase inhibitor"/>
    <property type="match status" value="1"/>
</dbReference>
<comment type="similarity">
    <text evidence="3">Belongs to the PMEI family.</text>
</comment>
<protein>
    <submittedName>
        <fullName evidence="7">Invertase inhibitor</fullName>
    </submittedName>
</protein>
<dbReference type="RefSeq" id="XP_010906022.1">
    <property type="nucleotide sequence ID" value="XM_010907720.1"/>
</dbReference>
<evidence type="ECO:0000313" key="6">
    <source>
        <dbReference type="Proteomes" id="UP000504607"/>
    </source>
</evidence>
<dbReference type="AlphaFoldDB" id="A0A6I9QB03"/>
<name>A0A6I9QB03_ELAGV</name>
<dbReference type="PANTHER" id="PTHR35357:SF23">
    <property type="entry name" value="PECTINESTERASE INHIBITOR DOMAIN-CONTAINING PROTEIN"/>
    <property type="match status" value="1"/>
</dbReference>
<evidence type="ECO:0000259" key="5">
    <source>
        <dbReference type="SMART" id="SM00856"/>
    </source>
</evidence>
<dbReference type="KEGG" id="egu:105033069"/>
<dbReference type="GeneID" id="105033069"/>
<evidence type="ECO:0000256" key="2">
    <source>
        <dbReference type="ARBA" id="ARBA00023157"/>
    </source>
</evidence>
<evidence type="ECO:0000256" key="1">
    <source>
        <dbReference type="ARBA" id="ARBA00022729"/>
    </source>
</evidence>
<feature type="chain" id="PRO_5026647697" evidence="4">
    <location>
        <begin position="24"/>
        <end position="175"/>
    </location>
</feature>
<dbReference type="Proteomes" id="UP000504607">
    <property type="component" value="Unplaced"/>
</dbReference>
<feature type="domain" description="Pectinesterase inhibitor" evidence="5">
    <location>
        <begin position="20"/>
        <end position="170"/>
    </location>
</feature>